<dbReference type="EMBL" id="AP014704">
    <property type="protein sequence ID" value="BAQ44396.1"/>
    <property type="molecule type" value="Genomic_DNA"/>
</dbReference>
<accession>A0A0C6EWH8</accession>
<evidence type="ECO:0008006" key="3">
    <source>
        <dbReference type="Google" id="ProtNLM"/>
    </source>
</evidence>
<evidence type="ECO:0000313" key="2">
    <source>
        <dbReference type="Proteomes" id="UP000061432"/>
    </source>
</evidence>
<evidence type="ECO:0000313" key="1">
    <source>
        <dbReference type="EMBL" id="BAQ44396.1"/>
    </source>
</evidence>
<dbReference type="OrthoDB" id="7583638at2"/>
<sequence length="128" mass="13093">MAWTEPTVADVRARFPAFASVPDAAIQPALAEALVQVDATWPDAARTSGALLYAAHILTLDGQGGGVEAEIAKAGALGFTSFRSGALSLDRGTAAGGGGGSSDPLEQTSYGRRFSEMVRARFPGVLVV</sequence>
<reference evidence="1 2" key="1">
    <citation type="journal article" date="2015" name="Genome Announc.">
        <title>Complete Genome Sequence of Methylobacterium aquaticum Strain 22A, Isolated from Racomitrium japonicum Moss.</title>
        <authorList>
            <person name="Tani A."/>
            <person name="Ogura Y."/>
            <person name="Hayashi T."/>
            <person name="Kimbara K."/>
        </authorList>
    </citation>
    <scope>NUCLEOTIDE SEQUENCE [LARGE SCALE GENOMIC DNA]</scope>
    <source>
        <strain evidence="1 2">MA-22A</strain>
    </source>
</reference>
<dbReference type="Pfam" id="PF13262">
    <property type="entry name" value="DUF4054"/>
    <property type="match status" value="1"/>
</dbReference>
<dbReference type="AlphaFoldDB" id="A0A0C6EWH8"/>
<reference evidence="2" key="2">
    <citation type="submission" date="2015-01" db="EMBL/GenBank/DDBJ databases">
        <title>Complete genome sequence of Methylobacterium aquaticum strain 22A.</title>
        <authorList>
            <person name="Tani A."/>
            <person name="Ogura Y."/>
            <person name="Hayashi T."/>
        </authorList>
    </citation>
    <scope>NUCLEOTIDE SEQUENCE [LARGE SCALE GENOMIC DNA]</scope>
    <source>
        <strain evidence="2">MA-22A</strain>
    </source>
</reference>
<gene>
    <name evidence="1" type="ORF">Maq22A_c05005</name>
</gene>
<organism evidence="1 2">
    <name type="scientific">Methylobacterium aquaticum</name>
    <dbReference type="NCBI Taxonomy" id="270351"/>
    <lineage>
        <taxon>Bacteria</taxon>
        <taxon>Pseudomonadati</taxon>
        <taxon>Pseudomonadota</taxon>
        <taxon>Alphaproteobacteria</taxon>
        <taxon>Hyphomicrobiales</taxon>
        <taxon>Methylobacteriaceae</taxon>
        <taxon>Methylobacterium</taxon>
    </lineage>
</organism>
<proteinExistence type="predicted"/>
<dbReference type="STRING" id="270351.Maq22A_c05005"/>
<dbReference type="KEGG" id="maqu:Maq22A_c05005"/>
<dbReference type="Proteomes" id="UP000061432">
    <property type="component" value="Chromosome"/>
</dbReference>
<name>A0A0C6EWH8_9HYPH</name>
<dbReference type="PATRIC" id="fig|270351.10.peg.956"/>
<dbReference type="InterPro" id="IPR025127">
    <property type="entry name" value="DUF4054"/>
</dbReference>
<dbReference type="RefSeq" id="WP_060845918.1">
    <property type="nucleotide sequence ID" value="NZ_AP014704.1"/>
</dbReference>
<protein>
    <recommendedName>
        <fullName evidence="3">DUF4054 domain-containing protein</fullName>
    </recommendedName>
</protein>